<dbReference type="InterPro" id="IPR012334">
    <property type="entry name" value="Pectin_lyas_fold"/>
</dbReference>
<feature type="signal peptide" evidence="2">
    <location>
        <begin position="1"/>
        <end position="28"/>
    </location>
</feature>
<dbReference type="Gene3D" id="2.160.20.10">
    <property type="entry name" value="Single-stranded right-handed beta-helix, Pectin lyase-like"/>
    <property type="match status" value="2"/>
</dbReference>
<dbReference type="OrthoDB" id="4961250at2759"/>
<dbReference type="InterPro" id="IPR024535">
    <property type="entry name" value="RHGA/B-epi-like_pectate_lyase"/>
</dbReference>
<dbReference type="InterPro" id="IPR011050">
    <property type="entry name" value="Pectin_lyase_fold/virulence"/>
</dbReference>
<sequence>MATHHSFSVHSLSLSFLLSSVLITFALAFGQHGHAVSDSSLRRTDAGGGQDMGHKAALSHNKTREDAKSLVEQALPALRAANRNRLQNPRLNKLEFPPAVTPDASHPVSLVREGNRRRDTTNFTVVDYVVPDKLIRAAAIVAELTKHHTASTEQQQATVASLKAQHWSAKHDANNSPLLSRKRHAGEFWMESMNMNGRATSAGDNYEVFRNVCDYGAKGDGVTDDTAAINRAISDGDRCGRLCGSSTEKPAVIYFPSGTYLVSSSIIQYYNTQFLGNPVNRPIILAAKSFVGLGVMSSNVYVEGGGGASWYIPQNNFQRSIRNFVIDITNTNPDAYVCGIHWQVAQATDLTRIDFYMKPGTTQQGIFMENGSGGSMSELYFQGGNLGAYFGNQQFTSRNLLFFNCKTAVQIHWDWAWSMHNIAIIGSKDLSQTGIVIVGGAGGPGGTGQGATGSFVLLDSKFTDLSVGIRTSLLQENSTSMLVQNCRFQRTKAIIKDVVTDADLIPGGEDKVVESWGFGKMVHKDVETSQFQNGRNIPAANRTNGLTVSPFGNIFSRSAPTYQDVLGSSFINIKSMGAKGDHATDDTATINRVLEHAANAGSIVFFPYGAYIVSDTINIPVGSRIVGQVWPMIIGVGAKFQDERQPRPVVRVGKPGDSGVVEISDMLFTAYAGSVGAVVVEWNVHESTQGSAAMWNSPIRVGGTVKSGLQARDCPKNTGRVNRHCVGAALLLHLTRSSSAYLENIWAWTADHDLDVTEQTQIDVYVGRGILIESRKPTWLWGTASEHNVLYQYQLSNAKNIFLGMIQTETPYYQPSPRAPAPFTTGIFPNDPAFEDCSATDLRCAMAWALRIVDSTGIHVYSAGLYSFFSNYSQACLGSEDCQTSAVQIKQSSNVWMYSLATKAMKQMVSLVNSSATPAAQNQNGFLSSLVAWLAGSEEEIGMPPLHHES</sequence>
<evidence type="ECO:0000259" key="3">
    <source>
        <dbReference type="Pfam" id="PF12708"/>
    </source>
</evidence>
<feature type="domain" description="Rhamnogalacturonase A/B/Epimerase-like pectate lyase" evidence="3">
    <location>
        <begin position="209"/>
        <end position="426"/>
    </location>
</feature>
<accession>A0A7S9KPH9</accession>
<evidence type="ECO:0000313" key="5">
    <source>
        <dbReference type="Proteomes" id="UP000594364"/>
    </source>
</evidence>
<organism evidence="4 5">
    <name type="scientific">Epichloe festucae (strain Fl1)</name>
    <dbReference type="NCBI Taxonomy" id="877507"/>
    <lineage>
        <taxon>Eukaryota</taxon>
        <taxon>Fungi</taxon>
        <taxon>Dikarya</taxon>
        <taxon>Ascomycota</taxon>
        <taxon>Pezizomycotina</taxon>
        <taxon>Sordariomycetes</taxon>
        <taxon>Hypocreomycetidae</taxon>
        <taxon>Hypocreales</taxon>
        <taxon>Clavicipitaceae</taxon>
        <taxon>Epichloe</taxon>
    </lineage>
</organism>
<dbReference type="AlphaFoldDB" id="A0A7S9KPH9"/>
<dbReference type="InterPro" id="IPR039279">
    <property type="entry name" value="QRT3-like"/>
</dbReference>
<name>A0A7S9KPH9_EPIFF</name>
<protein>
    <recommendedName>
        <fullName evidence="3">Rhamnogalacturonase A/B/Epimerase-like pectate lyase domain-containing protein</fullName>
    </recommendedName>
</protein>
<gene>
    <name evidence="4" type="ORF">C2857_005314</name>
</gene>
<dbReference type="PANTHER" id="PTHR33928:SF2">
    <property type="entry name" value="PECTATE LYASE SUPERFAMILY PROTEIN DOMAIN-CONTAINING PROTEIN-RELATED"/>
    <property type="match status" value="1"/>
</dbReference>
<dbReference type="GO" id="GO:0004650">
    <property type="term" value="F:polygalacturonase activity"/>
    <property type="evidence" value="ECO:0007669"/>
    <property type="project" value="InterPro"/>
</dbReference>
<feature type="region of interest" description="Disordered" evidence="1">
    <location>
        <begin position="38"/>
        <end position="64"/>
    </location>
</feature>
<evidence type="ECO:0000313" key="4">
    <source>
        <dbReference type="EMBL" id="QPG96813.1"/>
    </source>
</evidence>
<proteinExistence type="predicted"/>
<keyword evidence="5" id="KW-1185">Reference proteome</keyword>
<feature type="domain" description="Rhamnogalacturonase A/B/Epimerase-like pectate lyase" evidence="3">
    <location>
        <begin position="570"/>
        <end position="634"/>
    </location>
</feature>
<reference evidence="4 5" key="1">
    <citation type="journal article" date="2018" name="PLoS Genet.">
        <title>Repeat elements organise 3D genome structure and mediate transcription in the filamentous fungus Epichloe festucae.</title>
        <authorList>
            <person name="Winter D.J."/>
            <person name="Ganley A.R.D."/>
            <person name="Young C.A."/>
            <person name="Liachko I."/>
            <person name="Schardl C.L."/>
            <person name="Dupont P.Y."/>
            <person name="Berry D."/>
            <person name="Ram A."/>
            <person name="Scott B."/>
            <person name="Cox M.P."/>
        </authorList>
    </citation>
    <scope>NUCLEOTIDE SEQUENCE [LARGE SCALE GENOMIC DNA]</scope>
    <source>
        <strain evidence="4 5">Fl1</strain>
    </source>
</reference>
<keyword evidence="2" id="KW-0732">Signal</keyword>
<evidence type="ECO:0000256" key="1">
    <source>
        <dbReference type="SAM" id="MobiDB-lite"/>
    </source>
</evidence>
<dbReference type="Pfam" id="PF12708">
    <property type="entry name" value="Pect-lyase_RHGA_epim"/>
    <property type="match status" value="2"/>
</dbReference>
<feature type="chain" id="PRO_5034402284" description="Rhamnogalacturonase A/B/Epimerase-like pectate lyase domain-containing protein" evidence="2">
    <location>
        <begin position="29"/>
        <end position="950"/>
    </location>
</feature>
<evidence type="ECO:0000256" key="2">
    <source>
        <dbReference type="SAM" id="SignalP"/>
    </source>
</evidence>
<dbReference type="Proteomes" id="UP000594364">
    <property type="component" value="Chromosome 2"/>
</dbReference>
<dbReference type="PANTHER" id="PTHR33928">
    <property type="entry name" value="POLYGALACTURONASE QRT3"/>
    <property type="match status" value="1"/>
</dbReference>
<dbReference type="SUPFAM" id="SSF51126">
    <property type="entry name" value="Pectin lyase-like"/>
    <property type="match status" value="2"/>
</dbReference>
<dbReference type="FunFam" id="2.160.20.10:FF:000049">
    <property type="entry name" value="Putative exo-beta-1,3-glucanase"/>
    <property type="match status" value="1"/>
</dbReference>
<dbReference type="EMBL" id="CP031386">
    <property type="protein sequence ID" value="QPG96813.1"/>
    <property type="molecule type" value="Genomic_DNA"/>
</dbReference>
<dbReference type="CDD" id="cd23668">
    <property type="entry name" value="GH55_beta13glucanase-like"/>
    <property type="match status" value="1"/>
</dbReference>